<organism evidence="1 2">
    <name type="scientific">Grifola frondosa</name>
    <name type="common">Maitake</name>
    <name type="synonym">Polyporus frondosus</name>
    <dbReference type="NCBI Taxonomy" id="5627"/>
    <lineage>
        <taxon>Eukaryota</taxon>
        <taxon>Fungi</taxon>
        <taxon>Dikarya</taxon>
        <taxon>Basidiomycota</taxon>
        <taxon>Agaricomycotina</taxon>
        <taxon>Agaricomycetes</taxon>
        <taxon>Polyporales</taxon>
        <taxon>Grifolaceae</taxon>
        <taxon>Grifola</taxon>
    </lineage>
</organism>
<reference evidence="1 2" key="1">
    <citation type="submission" date="2016-03" db="EMBL/GenBank/DDBJ databases">
        <title>Whole genome sequencing of Grifola frondosa 9006-11.</title>
        <authorList>
            <person name="Min B."/>
            <person name="Park H."/>
            <person name="Kim J.-G."/>
            <person name="Cho H."/>
            <person name="Oh Y.-L."/>
            <person name="Kong W.-S."/>
            <person name="Choi I.-G."/>
        </authorList>
    </citation>
    <scope>NUCLEOTIDE SEQUENCE [LARGE SCALE GENOMIC DNA]</scope>
    <source>
        <strain evidence="1 2">9006-11</strain>
    </source>
</reference>
<evidence type="ECO:0000313" key="1">
    <source>
        <dbReference type="EMBL" id="OBZ69657.1"/>
    </source>
</evidence>
<name>A0A1C7LZP8_GRIFR</name>
<gene>
    <name evidence="1" type="ORF">A0H81_10381</name>
</gene>
<proteinExistence type="predicted"/>
<sequence length="128" mass="14033">MHEKYSDILRAVGTLKHYDRARDAPLVSLTGHCFRRFDPRQDVPVSTVSLRLLRSLTGFIKAVCAAAKHACGVLEAIGVSPNCIAASVHGRQETFLSLGKQGASRVPRSLSNLDQLSFRLRGRSSVIF</sequence>
<dbReference type="Proteomes" id="UP000092993">
    <property type="component" value="Unassembled WGS sequence"/>
</dbReference>
<evidence type="ECO:0000313" key="2">
    <source>
        <dbReference type="Proteomes" id="UP000092993"/>
    </source>
</evidence>
<comment type="caution">
    <text evidence="1">The sequence shown here is derived from an EMBL/GenBank/DDBJ whole genome shotgun (WGS) entry which is preliminary data.</text>
</comment>
<dbReference type="EMBL" id="LUGG01000015">
    <property type="protein sequence ID" value="OBZ69657.1"/>
    <property type="molecule type" value="Genomic_DNA"/>
</dbReference>
<dbReference type="AlphaFoldDB" id="A0A1C7LZP8"/>
<keyword evidence="2" id="KW-1185">Reference proteome</keyword>
<accession>A0A1C7LZP8</accession>
<protein>
    <submittedName>
        <fullName evidence="1">Uncharacterized protein</fullName>
    </submittedName>
</protein>